<comment type="similarity">
    <text evidence="3">Belongs to the NOP16 family.</text>
</comment>
<dbReference type="OrthoDB" id="285729at2759"/>
<name>A0A8H7Q204_MORIS</name>
<feature type="coiled-coil region" evidence="6">
    <location>
        <begin position="181"/>
        <end position="208"/>
    </location>
</feature>
<accession>A0A8H7Q204</accession>
<proteinExistence type="inferred from homology"/>
<evidence type="ECO:0000256" key="6">
    <source>
        <dbReference type="SAM" id="Coils"/>
    </source>
</evidence>
<keyword evidence="5" id="KW-0539">Nucleus</keyword>
<organism evidence="8 9">
    <name type="scientific">Mortierella isabellina</name>
    <name type="common">Filamentous fungus</name>
    <name type="synonym">Umbelopsis isabellina</name>
    <dbReference type="NCBI Taxonomy" id="91625"/>
    <lineage>
        <taxon>Eukaryota</taxon>
        <taxon>Fungi</taxon>
        <taxon>Fungi incertae sedis</taxon>
        <taxon>Mucoromycota</taxon>
        <taxon>Mucoromycotina</taxon>
        <taxon>Umbelopsidomycetes</taxon>
        <taxon>Umbelopsidales</taxon>
        <taxon>Umbelopsidaceae</taxon>
        <taxon>Umbelopsis</taxon>
    </lineage>
</organism>
<evidence type="ECO:0000256" key="1">
    <source>
        <dbReference type="ARBA" id="ARBA00002889"/>
    </source>
</evidence>
<evidence type="ECO:0000256" key="7">
    <source>
        <dbReference type="SAM" id="MobiDB-lite"/>
    </source>
</evidence>
<dbReference type="GO" id="GO:0005730">
    <property type="term" value="C:nucleolus"/>
    <property type="evidence" value="ECO:0007669"/>
    <property type="project" value="UniProtKB-SubCell"/>
</dbReference>
<evidence type="ECO:0000256" key="5">
    <source>
        <dbReference type="ARBA" id="ARBA00023242"/>
    </source>
</evidence>
<dbReference type="Proteomes" id="UP000654370">
    <property type="component" value="Unassembled WGS sequence"/>
</dbReference>
<evidence type="ECO:0000313" key="9">
    <source>
        <dbReference type="Proteomes" id="UP000654370"/>
    </source>
</evidence>
<feature type="region of interest" description="Disordered" evidence="7">
    <location>
        <begin position="1"/>
        <end position="27"/>
    </location>
</feature>
<evidence type="ECO:0000313" key="8">
    <source>
        <dbReference type="EMBL" id="KAG2184458.1"/>
    </source>
</evidence>
<dbReference type="AlphaFoldDB" id="A0A8H7Q204"/>
<evidence type="ECO:0000256" key="3">
    <source>
        <dbReference type="ARBA" id="ARBA00008479"/>
    </source>
</evidence>
<dbReference type="InterPro" id="IPR019002">
    <property type="entry name" value="Ribosome_biogenesis_Nop16"/>
</dbReference>
<dbReference type="Pfam" id="PF09420">
    <property type="entry name" value="Nop16"/>
    <property type="match status" value="1"/>
</dbReference>
<evidence type="ECO:0000256" key="2">
    <source>
        <dbReference type="ARBA" id="ARBA00004604"/>
    </source>
</evidence>
<dbReference type="PANTHER" id="PTHR13243:SF1">
    <property type="entry name" value="NUCLEOLAR PROTEIN 16"/>
    <property type="match status" value="1"/>
</dbReference>
<keyword evidence="9" id="KW-1185">Reference proteome</keyword>
<sequence>MANPRQRKANRSGNRNTRRTANKHKKRVVITGNPIIKANWDKKKTLKQNYENLGLLTTLNGSTGGNEKLNPLKPEEGTEDGTELKELTEEEIEKLKKTLKPGEGVIQRDDDGNVVRVIVGEQKTHDEILEEAAQPVVAKTDVVRALEEQAANALKIEKFQSGFEESWIGELIAKHGDDYEAMFWDKQLNQYQQTASQLKKKCQKFLKAHSKQ</sequence>
<dbReference type="GO" id="GO:0042273">
    <property type="term" value="P:ribosomal large subunit biogenesis"/>
    <property type="evidence" value="ECO:0007669"/>
    <property type="project" value="TreeGrafter"/>
</dbReference>
<feature type="region of interest" description="Disordered" evidence="7">
    <location>
        <begin position="59"/>
        <end position="81"/>
    </location>
</feature>
<comment type="caution">
    <text evidence="8">The sequence shown here is derived from an EMBL/GenBank/DDBJ whole genome shotgun (WGS) entry which is preliminary data.</text>
</comment>
<keyword evidence="6" id="KW-0175">Coiled coil</keyword>
<comment type="function">
    <text evidence="1">Involved in the biogenesis of the 60S ribosomal subunit.</text>
</comment>
<reference evidence="8" key="1">
    <citation type="submission" date="2020-12" db="EMBL/GenBank/DDBJ databases">
        <title>Metabolic potential, ecology and presence of endohyphal bacteria is reflected in genomic diversity of Mucoromycotina.</title>
        <authorList>
            <person name="Muszewska A."/>
            <person name="Okrasinska A."/>
            <person name="Steczkiewicz K."/>
            <person name="Drgas O."/>
            <person name="Orlowska M."/>
            <person name="Perlinska-Lenart U."/>
            <person name="Aleksandrzak-Piekarczyk T."/>
            <person name="Szatraj K."/>
            <person name="Zielenkiewicz U."/>
            <person name="Pilsyk S."/>
            <person name="Malc E."/>
            <person name="Mieczkowski P."/>
            <person name="Kruszewska J.S."/>
            <person name="Biernat P."/>
            <person name="Pawlowska J."/>
        </authorList>
    </citation>
    <scope>NUCLEOTIDE SEQUENCE</scope>
    <source>
        <strain evidence="8">WA0000067209</strain>
    </source>
</reference>
<protein>
    <recommendedName>
        <fullName evidence="4">Nucleolar protein 16</fullName>
    </recommendedName>
</protein>
<evidence type="ECO:0000256" key="4">
    <source>
        <dbReference type="ARBA" id="ARBA00015522"/>
    </source>
</evidence>
<dbReference type="PANTHER" id="PTHR13243">
    <property type="entry name" value="HSPC111 PROTEIN-RELATED"/>
    <property type="match status" value="1"/>
</dbReference>
<dbReference type="EMBL" id="JAEPQZ010000002">
    <property type="protein sequence ID" value="KAG2184458.1"/>
    <property type="molecule type" value="Genomic_DNA"/>
</dbReference>
<gene>
    <name evidence="8" type="ORF">INT43_000367</name>
</gene>
<comment type="subcellular location">
    <subcellularLocation>
        <location evidence="2">Nucleus</location>
        <location evidence="2">Nucleolus</location>
    </subcellularLocation>
</comment>